<organism evidence="1 2">
    <name type="scientific">Mycobacterium kansasii</name>
    <dbReference type="NCBI Taxonomy" id="1768"/>
    <lineage>
        <taxon>Bacteria</taxon>
        <taxon>Bacillati</taxon>
        <taxon>Actinomycetota</taxon>
        <taxon>Actinomycetes</taxon>
        <taxon>Mycobacteriales</taxon>
        <taxon>Mycobacteriaceae</taxon>
        <taxon>Mycobacterium</taxon>
    </lineage>
</organism>
<accession>A0A1V3XI47</accession>
<reference evidence="1 2" key="1">
    <citation type="submission" date="2017-02" db="EMBL/GenBank/DDBJ databases">
        <title>Complete genome sequences of Mycobacterium kansasii strains isolated from rhesus macaques.</title>
        <authorList>
            <person name="Panda A."/>
            <person name="Nagaraj S."/>
            <person name="Zhao X."/>
            <person name="Tettelin H."/>
            <person name="Detolla L.J."/>
        </authorList>
    </citation>
    <scope>NUCLEOTIDE SEQUENCE [LARGE SCALE GENOMIC DNA]</scope>
    <source>
        <strain evidence="1 2">11-3813</strain>
    </source>
</reference>
<gene>
    <name evidence="1" type="ORF">BZL30_1666</name>
</gene>
<dbReference type="EC" id="1.14.13.59" evidence="1"/>
<dbReference type="Proteomes" id="UP000189229">
    <property type="component" value="Unassembled WGS sequence"/>
</dbReference>
<evidence type="ECO:0000313" key="1">
    <source>
        <dbReference type="EMBL" id="OOK78778.1"/>
    </source>
</evidence>
<proteinExistence type="predicted"/>
<dbReference type="GO" id="GO:0047091">
    <property type="term" value="F:L-lysine 6-monooxygenase (NADPH) activity"/>
    <property type="evidence" value="ECO:0007669"/>
    <property type="project" value="UniProtKB-EC"/>
</dbReference>
<protein>
    <submittedName>
        <fullName evidence="1">L-lysine 6-monooxygenase mbtG domain protein</fullName>
        <ecNumber evidence="1">1.14.13.59</ecNumber>
    </submittedName>
</protein>
<evidence type="ECO:0000313" key="2">
    <source>
        <dbReference type="Proteomes" id="UP000189229"/>
    </source>
</evidence>
<comment type="caution">
    <text evidence="1">The sequence shown here is derived from an EMBL/GenBank/DDBJ whole genome shotgun (WGS) entry which is preliminary data.</text>
</comment>
<sequence length="91" mass="9623">MPLLSRAAVDLLELEVGEPLTCARLEEAIGYDLAVVGVAPKLFLPNLSGVNEGPGFPNLSCLGLLSDRVLGAEMGVEDRPIGRSGEYQSVR</sequence>
<keyword evidence="1" id="KW-0560">Oxidoreductase</keyword>
<dbReference type="AlphaFoldDB" id="A0A1V3XI47"/>
<dbReference type="EMBL" id="MVBM01000002">
    <property type="protein sequence ID" value="OOK78778.1"/>
    <property type="molecule type" value="Genomic_DNA"/>
</dbReference>
<name>A0A1V3XI47_MYCKA</name>
<keyword evidence="1" id="KW-0503">Monooxygenase</keyword>